<keyword evidence="2" id="KW-1185">Reference proteome</keyword>
<evidence type="ECO:0000313" key="1">
    <source>
        <dbReference type="EMBL" id="KAH6932938.1"/>
    </source>
</evidence>
<proteinExistence type="predicted"/>
<comment type="caution">
    <text evidence="1">The sequence shown here is derived from an EMBL/GenBank/DDBJ whole genome shotgun (WGS) entry which is preliminary data.</text>
</comment>
<gene>
    <name evidence="1" type="ORF">HPB50_010704</name>
</gene>
<dbReference type="Proteomes" id="UP000821845">
    <property type="component" value="Chromosome 4"/>
</dbReference>
<evidence type="ECO:0000313" key="2">
    <source>
        <dbReference type="Proteomes" id="UP000821845"/>
    </source>
</evidence>
<protein>
    <submittedName>
        <fullName evidence="1">Uncharacterized protein</fullName>
    </submittedName>
</protein>
<sequence>MRPPATEDHSALNDSIPAEDAPQTGRRAPAHARKTRSRDATVGVVNAGVASSPPPVRVREEEARASEGFDDSQSSARAA</sequence>
<accession>A0ACB7SDK6</accession>
<reference evidence="1" key="1">
    <citation type="submission" date="2020-05" db="EMBL/GenBank/DDBJ databases">
        <title>Large-scale comparative analyses of tick genomes elucidate their genetic diversity and vector capacities.</title>
        <authorList>
            <person name="Jia N."/>
            <person name="Wang J."/>
            <person name="Shi W."/>
            <person name="Du L."/>
            <person name="Sun Y."/>
            <person name="Zhan W."/>
            <person name="Jiang J."/>
            <person name="Wang Q."/>
            <person name="Zhang B."/>
            <person name="Ji P."/>
            <person name="Sakyi L.B."/>
            <person name="Cui X."/>
            <person name="Yuan T."/>
            <person name="Jiang B."/>
            <person name="Yang W."/>
            <person name="Lam T.T.-Y."/>
            <person name="Chang Q."/>
            <person name="Ding S."/>
            <person name="Wang X."/>
            <person name="Zhu J."/>
            <person name="Ruan X."/>
            <person name="Zhao L."/>
            <person name="Wei J."/>
            <person name="Que T."/>
            <person name="Du C."/>
            <person name="Cheng J."/>
            <person name="Dai P."/>
            <person name="Han X."/>
            <person name="Huang E."/>
            <person name="Gao Y."/>
            <person name="Liu J."/>
            <person name="Shao H."/>
            <person name="Ye R."/>
            <person name="Li L."/>
            <person name="Wei W."/>
            <person name="Wang X."/>
            <person name="Wang C."/>
            <person name="Yang T."/>
            <person name="Huo Q."/>
            <person name="Li W."/>
            <person name="Guo W."/>
            <person name="Chen H."/>
            <person name="Zhou L."/>
            <person name="Ni X."/>
            <person name="Tian J."/>
            <person name="Zhou Y."/>
            <person name="Sheng Y."/>
            <person name="Liu T."/>
            <person name="Pan Y."/>
            <person name="Xia L."/>
            <person name="Li J."/>
            <person name="Zhao F."/>
            <person name="Cao W."/>
        </authorList>
    </citation>
    <scope>NUCLEOTIDE SEQUENCE</scope>
    <source>
        <strain evidence="1">Hyas-2018</strain>
    </source>
</reference>
<organism evidence="1 2">
    <name type="scientific">Hyalomma asiaticum</name>
    <name type="common">Tick</name>
    <dbReference type="NCBI Taxonomy" id="266040"/>
    <lineage>
        <taxon>Eukaryota</taxon>
        <taxon>Metazoa</taxon>
        <taxon>Ecdysozoa</taxon>
        <taxon>Arthropoda</taxon>
        <taxon>Chelicerata</taxon>
        <taxon>Arachnida</taxon>
        <taxon>Acari</taxon>
        <taxon>Parasitiformes</taxon>
        <taxon>Ixodida</taxon>
        <taxon>Ixodoidea</taxon>
        <taxon>Ixodidae</taxon>
        <taxon>Hyalomminae</taxon>
        <taxon>Hyalomma</taxon>
    </lineage>
</organism>
<name>A0ACB7SDK6_HYAAI</name>
<dbReference type="EMBL" id="CM023484">
    <property type="protein sequence ID" value="KAH6932938.1"/>
    <property type="molecule type" value="Genomic_DNA"/>
</dbReference>